<sequence>LIVDNYATHKHPKVKAWLEKHPRFHLHFTPTSASWLNQVERFFALITQERIRRGAFTSVPDLESAIIDYLEHHNADPRPFVWTASASAILEKVARAKQALESQH</sequence>
<reference evidence="2 3" key="1">
    <citation type="journal article" date="2019" name="Syst. Appl. Microbiol.">
        <title>Microvirga tunisiensis sp. nov., a root nodule symbiotic bacterium isolated from Lupinus micranthus and L. luteus grown in Northern Tunisia.</title>
        <authorList>
            <person name="Msaddak A."/>
            <person name="Rejili M."/>
            <person name="Duran D."/>
            <person name="Mars M."/>
            <person name="Palacios J.M."/>
            <person name="Ruiz-Argueso T."/>
            <person name="Rey L."/>
            <person name="Imperial J."/>
        </authorList>
    </citation>
    <scope>NUCLEOTIDE SEQUENCE [LARGE SCALE GENOMIC DNA]</scope>
    <source>
        <strain evidence="2 3">Lmie10</strain>
    </source>
</reference>
<feature type="domain" description="Tc1-like transposase DDE" evidence="1">
    <location>
        <begin position="1"/>
        <end position="62"/>
    </location>
</feature>
<comment type="caution">
    <text evidence="2">The sequence shown here is derived from an EMBL/GenBank/DDBJ whole genome shotgun (WGS) entry which is preliminary data.</text>
</comment>
<gene>
    <name evidence="2" type="ORF">FS320_37570</name>
</gene>
<keyword evidence="3" id="KW-1185">Reference proteome</keyword>
<evidence type="ECO:0000313" key="2">
    <source>
        <dbReference type="EMBL" id="MPR30562.1"/>
    </source>
</evidence>
<dbReference type="RefSeq" id="WP_192926390.1">
    <property type="nucleotide sequence ID" value="NZ_VOSK01000393.1"/>
</dbReference>
<dbReference type="Gene3D" id="3.30.420.10">
    <property type="entry name" value="Ribonuclease H-like superfamily/Ribonuclease H"/>
    <property type="match status" value="1"/>
</dbReference>
<evidence type="ECO:0000313" key="3">
    <source>
        <dbReference type="Proteomes" id="UP000403266"/>
    </source>
</evidence>
<dbReference type="GO" id="GO:0003676">
    <property type="term" value="F:nucleic acid binding"/>
    <property type="evidence" value="ECO:0007669"/>
    <property type="project" value="InterPro"/>
</dbReference>
<evidence type="ECO:0000259" key="1">
    <source>
        <dbReference type="Pfam" id="PF13358"/>
    </source>
</evidence>
<dbReference type="AlphaFoldDB" id="A0A5N7MUA4"/>
<dbReference type="InterPro" id="IPR038717">
    <property type="entry name" value="Tc1-like_DDE_dom"/>
</dbReference>
<name>A0A5N7MUA4_9HYPH</name>
<dbReference type="EMBL" id="VOSK01000393">
    <property type="protein sequence ID" value="MPR30562.1"/>
    <property type="molecule type" value="Genomic_DNA"/>
</dbReference>
<organism evidence="2 3">
    <name type="scientific">Microvirga tunisiensis</name>
    <dbReference type="NCBI Taxonomy" id="2108360"/>
    <lineage>
        <taxon>Bacteria</taxon>
        <taxon>Pseudomonadati</taxon>
        <taxon>Pseudomonadota</taxon>
        <taxon>Alphaproteobacteria</taxon>
        <taxon>Hyphomicrobiales</taxon>
        <taxon>Methylobacteriaceae</taxon>
        <taxon>Microvirga</taxon>
    </lineage>
</organism>
<proteinExistence type="predicted"/>
<feature type="non-terminal residue" evidence="2">
    <location>
        <position position="1"/>
    </location>
</feature>
<dbReference type="InterPro" id="IPR036397">
    <property type="entry name" value="RNaseH_sf"/>
</dbReference>
<dbReference type="Proteomes" id="UP000403266">
    <property type="component" value="Unassembled WGS sequence"/>
</dbReference>
<accession>A0A5N7MUA4</accession>
<dbReference type="Pfam" id="PF13358">
    <property type="entry name" value="DDE_3"/>
    <property type="match status" value="1"/>
</dbReference>
<protein>
    <submittedName>
        <fullName evidence="2">IS630 family transposase</fullName>
    </submittedName>
</protein>